<proteinExistence type="predicted"/>
<protein>
    <recommendedName>
        <fullName evidence="4">Lipoprotein</fullName>
    </recommendedName>
</protein>
<organism evidence="2 3">
    <name type="scientific">Spiroplasma helicoides</name>
    <dbReference type="NCBI Taxonomy" id="216938"/>
    <lineage>
        <taxon>Bacteria</taxon>
        <taxon>Bacillati</taxon>
        <taxon>Mycoplasmatota</taxon>
        <taxon>Mollicutes</taxon>
        <taxon>Entomoplasmatales</taxon>
        <taxon>Spiroplasmataceae</taxon>
        <taxon>Spiroplasma</taxon>
    </lineage>
</organism>
<accession>A0A1B3SKG9</accession>
<dbReference type="OrthoDB" id="1969285at2"/>
<keyword evidence="1" id="KW-0732">Signal</keyword>
<sequence length="580" mass="67109">MKKLLWKLSTCFSILLTPVLSISCNSSINDYPDYMNQNSNRSIMSKITDYFNNSKKLFNNKTAVLDEIKILFKDNEYIVFDKTKTPKQDDYLIEIEDNRILEKNIIFNILITKASPKDNNYYFDETYCQKSELSVNRKVEDVDAVLIDKNEIANTPDSPIASFVITNLDKLVGVELVPKVSNPFYGKWEYDKEQKNKINISMQQFSGSANFEIFNFDVTAKNATKSASLRVTNFYKYQNSEIVVDKSSQKVDWGQKFAFTITNYKKLKNVKVNSSNYNFQENVVYDQKTGIITGYAFGQKENNSFNENTYVTLIISAVDLEDRKLDTSVYVNINKLNLIKNLDENQNTLTLVNGVYKSFDINENVYDLKLTDNISLNDTSNYLFENGKQINKRSWTFSNEKTLKVQSWWYANRKPGGRFTGEATFKTIVDGITFTDKIKNYSINMSTSYNSEDYPKISVFDNNSGAKFESLDEDNTYLDFSADSANNCFNLYTSSSLIAFKFNTDWYRRINEIKEFLNDPEIVVDSIFSQITPEQNKKQYELDISIDIEKLKIAKSTVMQYNIGESNLNDFKINIFYKEG</sequence>
<dbReference type="STRING" id="216938.SHELI_v1c04780"/>
<name>A0A1B3SKG9_9MOLU</name>
<dbReference type="AlphaFoldDB" id="A0A1B3SKG9"/>
<gene>
    <name evidence="2" type="ORF">SHELI_v1c04780</name>
</gene>
<evidence type="ECO:0000313" key="2">
    <source>
        <dbReference type="EMBL" id="AOG60429.1"/>
    </source>
</evidence>
<evidence type="ECO:0008006" key="4">
    <source>
        <dbReference type="Google" id="ProtNLM"/>
    </source>
</evidence>
<evidence type="ECO:0000313" key="3">
    <source>
        <dbReference type="Proteomes" id="UP000094378"/>
    </source>
</evidence>
<dbReference type="EMBL" id="CP017015">
    <property type="protein sequence ID" value="AOG60429.1"/>
    <property type="molecule type" value="Genomic_DNA"/>
</dbReference>
<dbReference type="KEGG" id="shj:SHELI_v1c04780"/>
<evidence type="ECO:0000256" key="1">
    <source>
        <dbReference type="SAM" id="SignalP"/>
    </source>
</evidence>
<reference evidence="2 3" key="1">
    <citation type="submission" date="2016-08" db="EMBL/GenBank/DDBJ databases">
        <title>Complete genome sequence of Spiroplasma helicoides TABS-2 (DSM 22551).</title>
        <authorList>
            <person name="Shen W.-Y."/>
            <person name="Lo W.-S."/>
            <person name="Lai Y.-C."/>
            <person name="Kuo C.-H."/>
        </authorList>
    </citation>
    <scope>NUCLEOTIDE SEQUENCE [LARGE SCALE GENOMIC DNA]</scope>
    <source>
        <strain evidence="2 3">TABS-2</strain>
    </source>
</reference>
<dbReference type="PROSITE" id="PS51257">
    <property type="entry name" value="PROKAR_LIPOPROTEIN"/>
    <property type="match status" value="1"/>
</dbReference>
<dbReference type="RefSeq" id="WP_069116359.1">
    <property type="nucleotide sequence ID" value="NZ_CP017015.1"/>
</dbReference>
<feature type="signal peptide" evidence="1">
    <location>
        <begin position="1"/>
        <end position="23"/>
    </location>
</feature>
<keyword evidence="3" id="KW-1185">Reference proteome</keyword>
<feature type="chain" id="PRO_5008554020" description="Lipoprotein" evidence="1">
    <location>
        <begin position="24"/>
        <end position="580"/>
    </location>
</feature>
<dbReference type="Proteomes" id="UP000094378">
    <property type="component" value="Chromosome"/>
</dbReference>